<dbReference type="Gene3D" id="3.60.15.10">
    <property type="entry name" value="Ribonuclease Z/Hydroxyacylglutathione hydrolase-like"/>
    <property type="match status" value="1"/>
</dbReference>
<sequence length="125" mass="14279">MRIVPLGAGQDVGRSCLLVTLGGKNIMFDCGMHMGFNDERRFPDFTFISKDGRYTEMLDCIIISHFHLDHCGALPYFTEMCGYDGPIFMTHPTKAICPILLEDYRKITVERKGETNFFTSQQLKD</sequence>
<gene>
    <name evidence="2" type="ORF">BJ085DRAFT_41555</name>
</gene>
<feature type="domain" description="Metallo-beta-lactamase" evidence="1">
    <location>
        <begin position="12"/>
        <end position="79"/>
    </location>
</feature>
<evidence type="ECO:0000259" key="1">
    <source>
        <dbReference type="Pfam" id="PF00753"/>
    </source>
</evidence>
<dbReference type="GO" id="GO:0005634">
    <property type="term" value="C:nucleus"/>
    <property type="evidence" value="ECO:0007669"/>
    <property type="project" value="TreeGrafter"/>
</dbReference>
<dbReference type="Proteomes" id="UP000268162">
    <property type="component" value="Unassembled WGS sequence"/>
</dbReference>
<dbReference type="GO" id="GO:0016180">
    <property type="term" value="P:snRNA processing"/>
    <property type="evidence" value="ECO:0007669"/>
    <property type="project" value="TreeGrafter"/>
</dbReference>
<dbReference type="InterPro" id="IPR001279">
    <property type="entry name" value="Metallo-B-lactamas"/>
</dbReference>
<dbReference type="PANTHER" id="PTHR11203:SF37">
    <property type="entry name" value="INTEGRATOR COMPLEX SUBUNIT 11"/>
    <property type="match status" value="1"/>
</dbReference>
<evidence type="ECO:0000313" key="3">
    <source>
        <dbReference type="Proteomes" id="UP000268162"/>
    </source>
</evidence>
<name>A0A4P9ZMT2_9FUNG</name>
<dbReference type="SUPFAM" id="SSF56281">
    <property type="entry name" value="Metallo-hydrolase/oxidoreductase"/>
    <property type="match status" value="1"/>
</dbReference>
<evidence type="ECO:0000313" key="2">
    <source>
        <dbReference type="EMBL" id="RKP34553.1"/>
    </source>
</evidence>
<dbReference type="AlphaFoldDB" id="A0A4P9ZMT2"/>
<proteinExistence type="predicted"/>
<feature type="non-terminal residue" evidence="2">
    <location>
        <position position="125"/>
    </location>
</feature>
<reference evidence="3" key="1">
    <citation type="journal article" date="2018" name="Nat. Microbiol.">
        <title>Leveraging single-cell genomics to expand the fungal tree of life.</title>
        <authorList>
            <person name="Ahrendt S.R."/>
            <person name="Quandt C.A."/>
            <person name="Ciobanu D."/>
            <person name="Clum A."/>
            <person name="Salamov A."/>
            <person name="Andreopoulos B."/>
            <person name="Cheng J.F."/>
            <person name="Woyke T."/>
            <person name="Pelin A."/>
            <person name="Henrissat B."/>
            <person name="Reynolds N.K."/>
            <person name="Benny G.L."/>
            <person name="Smith M.E."/>
            <person name="James T.Y."/>
            <person name="Grigoriev I.V."/>
        </authorList>
    </citation>
    <scope>NUCLEOTIDE SEQUENCE [LARGE SCALE GENOMIC DNA]</scope>
    <source>
        <strain evidence="3">RSA 468</strain>
    </source>
</reference>
<accession>A0A4P9ZMT2</accession>
<dbReference type="PANTHER" id="PTHR11203">
    <property type="entry name" value="CLEAVAGE AND POLYADENYLATION SPECIFICITY FACTOR FAMILY MEMBER"/>
    <property type="match status" value="1"/>
</dbReference>
<organism evidence="2 3">
    <name type="scientific">Dimargaris cristalligena</name>
    <dbReference type="NCBI Taxonomy" id="215637"/>
    <lineage>
        <taxon>Eukaryota</taxon>
        <taxon>Fungi</taxon>
        <taxon>Fungi incertae sedis</taxon>
        <taxon>Zoopagomycota</taxon>
        <taxon>Kickxellomycotina</taxon>
        <taxon>Dimargaritomycetes</taxon>
        <taxon>Dimargaritales</taxon>
        <taxon>Dimargaritaceae</taxon>
        <taxon>Dimargaris</taxon>
    </lineage>
</organism>
<dbReference type="Pfam" id="PF00753">
    <property type="entry name" value="Lactamase_B"/>
    <property type="match status" value="1"/>
</dbReference>
<dbReference type="GO" id="GO:0004521">
    <property type="term" value="F:RNA endonuclease activity"/>
    <property type="evidence" value="ECO:0007669"/>
    <property type="project" value="TreeGrafter"/>
</dbReference>
<dbReference type="InterPro" id="IPR050698">
    <property type="entry name" value="MBL"/>
</dbReference>
<dbReference type="STRING" id="215637.A0A4P9ZMT2"/>
<protein>
    <submittedName>
        <fullName evidence="2">Beta-lactamase-like protein</fullName>
    </submittedName>
</protein>
<keyword evidence="3" id="KW-1185">Reference proteome</keyword>
<dbReference type="InterPro" id="IPR036866">
    <property type="entry name" value="RibonucZ/Hydroxyglut_hydro"/>
</dbReference>
<dbReference type="EMBL" id="ML003157">
    <property type="protein sequence ID" value="RKP34553.1"/>
    <property type="molecule type" value="Genomic_DNA"/>
</dbReference>